<dbReference type="Proteomes" id="UP000017836">
    <property type="component" value="Unassembled WGS sequence"/>
</dbReference>
<protein>
    <submittedName>
        <fullName evidence="1">Uncharacterized protein</fullName>
    </submittedName>
</protein>
<dbReference type="Gramene" id="ERN03603">
    <property type="protein sequence ID" value="ERN03603"/>
    <property type="gene ID" value="AMTR_s00042p00198150"/>
</dbReference>
<name>W1P6P9_AMBTC</name>
<organism evidence="1 2">
    <name type="scientific">Amborella trichopoda</name>
    <dbReference type="NCBI Taxonomy" id="13333"/>
    <lineage>
        <taxon>Eukaryota</taxon>
        <taxon>Viridiplantae</taxon>
        <taxon>Streptophyta</taxon>
        <taxon>Embryophyta</taxon>
        <taxon>Tracheophyta</taxon>
        <taxon>Spermatophyta</taxon>
        <taxon>Magnoliopsida</taxon>
        <taxon>Amborellales</taxon>
        <taxon>Amborellaceae</taxon>
        <taxon>Amborella</taxon>
    </lineage>
</organism>
<evidence type="ECO:0000313" key="2">
    <source>
        <dbReference type="Proteomes" id="UP000017836"/>
    </source>
</evidence>
<accession>W1P6P9</accession>
<evidence type="ECO:0000313" key="1">
    <source>
        <dbReference type="EMBL" id="ERN03603.1"/>
    </source>
</evidence>
<dbReference type="HOGENOM" id="CLU_184725_0_0_1"/>
<proteinExistence type="predicted"/>
<keyword evidence="2" id="KW-1185">Reference proteome</keyword>
<reference evidence="2" key="1">
    <citation type="journal article" date="2013" name="Science">
        <title>The Amborella genome and the evolution of flowering plants.</title>
        <authorList>
            <consortium name="Amborella Genome Project"/>
        </authorList>
    </citation>
    <scope>NUCLEOTIDE SEQUENCE [LARGE SCALE GENOMIC DNA]</scope>
</reference>
<dbReference type="EMBL" id="KI394353">
    <property type="protein sequence ID" value="ERN03603.1"/>
    <property type="molecule type" value="Genomic_DNA"/>
</dbReference>
<gene>
    <name evidence="1" type="ORF">AMTR_s00042p00198150</name>
</gene>
<sequence length="68" mass="7368">MLRWCCKSLVADSVMTYFFIKKPGIGILLGDGGQKNTAPRIGRALGGGDHKILGRALEEHLEVETAKV</sequence>
<dbReference type="AlphaFoldDB" id="W1P6P9"/>